<gene>
    <name evidence="3" type="ORF">AB1Y20_020190</name>
</gene>
<comment type="caution">
    <text evidence="3">The sequence shown here is derived from an EMBL/GenBank/DDBJ whole genome shotgun (WGS) entry which is preliminary data.</text>
</comment>
<evidence type="ECO:0000256" key="2">
    <source>
        <dbReference type="SAM" id="MobiDB-lite"/>
    </source>
</evidence>
<evidence type="ECO:0000313" key="4">
    <source>
        <dbReference type="Proteomes" id="UP001515480"/>
    </source>
</evidence>
<keyword evidence="4" id="KW-1185">Reference proteome</keyword>
<keyword evidence="1" id="KW-0175">Coiled coil</keyword>
<accession>A0AB34JU01</accession>
<evidence type="ECO:0000313" key="3">
    <source>
        <dbReference type="EMBL" id="KAL1525330.1"/>
    </source>
</evidence>
<dbReference type="Proteomes" id="UP001515480">
    <property type="component" value="Unassembled WGS sequence"/>
</dbReference>
<proteinExistence type="predicted"/>
<sequence>MEEAARMLQSAWRRHMQASLSRLRNERYDGMVSLLRSAGMVRPGPQRSSCVRNPCSHAVGVLQDRDRLSSMKSGEITTAENIIEVLYQLRDRLRSLDDQTPVRAATMRTLTGVLVTNIHQLQFEVEAQQQEVYALAWETHKARTALGVSPKDDIAKAITELRRELGAVRAELDVAHGERRRLEHELQTARDAHSQADLRTQELHVALASKEGELQQSRAEIRRSVTSEARASIDVENGAPQALAHSRSMDSFRHRHGSTTFPGATRAAHKSTSRKVPDSLQTNQLSRGCMNSTARQAESMFGHTVNS</sequence>
<dbReference type="EMBL" id="JBGBPQ010000004">
    <property type="protein sequence ID" value="KAL1525330.1"/>
    <property type="molecule type" value="Genomic_DNA"/>
</dbReference>
<dbReference type="AlphaFoldDB" id="A0AB34JU01"/>
<feature type="region of interest" description="Disordered" evidence="2">
    <location>
        <begin position="245"/>
        <end position="282"/>
    </location>
</feature>
<protein>
    <submittedName>
        <fullName evidence="3">Uncharacterized protein</fullName>
    </submittedName>
</protein>
<organism evidence="3 4">
    <name type="scientific">Prymnesium parvum</name>
    <name type="common">Toxic golden alga</name>
    <dbReference type="NCBI Taxonomy" id="97485"/>
    <lineage>
        <taxon>Eukaryota</taxon>
        <taxon>Haptista</taxon>
        <taxon>Haptophyta</taxon>
        <taxon>Prymnesiophyceae</taxon>
        <taxon>Prymnesiales</taxon>
        <taxon>Prymnesiaceae</taxon>
        <taxon>Prymnesium</taxon>
    </lineage>
</organism>
<evidence type="ECO:0000256" key="1">
    <source>
        <dbReference type="SAM" id="Coils"/>
    </source>
</evidence>
<reference evidence="3 4" key="1">
    <citation type="journal article" date="2024" name="Science">
        <title>Giant polyketide synthase enzymes in the biosynthesis of giant marine polyether toxins.</title>
        <authorList>
            <person name="Fallon T.R."/>
            <person name="Shende V.V."/>
            <person name="Wierzbicki I.H."/>
            <person name="Pendleton A.L."/>
            <person name="Watervoot N.F."/>
            <person name="Auber R.P."/>
            <person name="Gonzalez D.J."/>
            <person name="Wisecaver J.H."/>
            <person name="Moore B.S."/>
        </authorList>
    </citation>
    <scope>NUCLEOTIDE SEQUENCE [LARGE SCALE GENOMIC DNA]</scope>
    <source>
        <strain evidence="3 4">12B1</strain>
    </source>
</reference>
<name>A0AB34JU01_PRYPA</name>
<feature type="coiled-coil region" evidence="1">
    <location>
        <begin position="151"/>
        <end position="199"/>
    </location>
</feature>